<dbReference type="InterPro" id="IPR003594">
    <property type="entry name" value="HATPase_dom"/>
</dbReference>
<keyword evidence="10" id="KW-0902">Two-component regulatory system</keyword>
<name>A0A371ITN0_9FIRM</name>
<dbReference type="Proteomes" id="UP000243494">
    <property type="component" value="Unassembled WGS sequence"/>
</dbReference>
<evidence type="ECO:0000256" key="5">
    <source>
        <dbReference type="ARBA" id="ARBA00022553"/>
    </source>
</evidence>
<evidence type="ECO:0000256" key="8">
    <source>
        <dbReference type="ARBA" id="ARBA00022777"/>
    </source>
</evidence>
<reference evidence="14 15" key="1">
    <citation type="journal article" date="2017" name="Genome Announc.">
        <title>Draft Genome Sequence of Romboutsia maritimum sp. nov. Strain CCRI-22766(T), Isolated from Coastal Estuarine Mud.</title>
        <authorList>
            <person name="Maheux A.F."/>
            <person name="Boudreau D.K."/>
            <person name="Berube E."/>
            <person name="Boissinot M."/>
            <person name="Raymond F."/>
            <person name="Brodeur S."/>
            <person name="Corbeil J."/>
            <person name="Brightwell G."/>
            <person name="Broda D."/>
            <person name="Omar R.F."/>
            <person name="Bergeron M.G."/>
        </authorList>
    </citation>
    <scope>NUCLEOTIDE SEQUENCE [LARGE SCALE GENOMIC DNA]</scope>
    <source>
        <strain evidence="14 15">CCRI-22766</strain>
    </source>
</reference>
<comment type="subcellular location">
    <subcellularLocation>
        <location evidence="2">Cell membrane</location>
        <topology evidence="2">Multi-pass membrane protein</topology>
    </subcellularLocation>
</comment>
<dbReference type="InterPro" id="IPR036890">
    <property type="entry name" value="HATPase_C_sf"/>
</dbReference>
<dbReference type="Pfam" id="PF02518">
    <property type="entry name" value="HATPase_c"/>
    <property type="match status" value="1"/>
</dbReference>
<dbReference type="EMBL" id="NOJZ02000007">
    <property type="protein sequence ID" value="RDY23831.1"/>
    <property type="molecule type" value="Genomic_DNA"/>
</dbReference>
<evidence type="ECO:0000256" key="3">
    <source>
        <dbReference type="ARBA" id="ARBA00012438"/>
    </source>
</evidence>
<evidence type="ECO:0000256" key="12">
    <source>
        <dbReference type="SAM" id="Phobius"/>
    </source>
</evidence>
<accession>A0A371ITN0</accession>
<evidence type="ECO:0000313" key="14">
    <source>
        <dbReference type="EMBL" id="RDY23831.1"/>
    </source>
</evidence>
<dbReference type="PANTHER" id="PTHR45453:SF2">
    <property type="entry name" value="HISTIDINE KINASE"/>
    <property type="match status" value="1"/>
</dbReference>
<evidence type="ECO:0000256" key="2">
    <source>
        <dbReference type="ARBA" id="ARBA00004651"/>
    </source>
</evidence>
<feature type="domain" description="Histidine kinase" evidence="13">
    <location>
        <begin position="125"/>
        <end position="334"/>
    </location>
</feature>
<proteinExistence type="predicted"/>
<comment type="caution">
    <text evidence="14">The sequence shown here is derived from an EMBL/GenBank/DDBJ whole genome shotgun (WGS) entry which is preliminary data.</text>
</comment>
<gene>
    <name evidence="14" type="ORF">CHF27_005625</name>
</gene>
<dbReference type="InterPro" id="IPR050351">
    <property type="entry name" value="BphY/WalK/GraS-like"/>
</dbReference>
<dbReference type="AlphaFoldDB" id="A0A371ITN0"/>
<dbReference type="InterPro" id="IPR036097">
    <property type="entry name" value="HisK_dim/P_sf"/>
</dbReference>
<keyword evidence="15" id="KW-1185">Reference proteome</keyword>
<keyword evidence="4" id="KW-1003">Cell membrane</keyword>
<evidence type="ECO:0000313" key="15">
    <source>
        <dbReference type="Proteomes" id="UP000243494"/>
    </source>
</evidence>
<evidence type="ECO:0000256" key="6">
    <source>
        <dbReference type="ARBA" id="ARBA00022679"/>
    </source>
</evidence>
<keyword evidence="8 14" id="KW-0418">Kinase</keyword>
<dbReference type="SUPFAM" id="SSF55874">
    <property type="entry name" value="ATPase domain of HSP90 chaperone/DNA topoisomerase II/histidine kinase"/>
    <property type="match status" value="1"/>
</dbReference>
<feature type="transmembrane region" description="Helical" evidence="12">
    <location>
        <begin position="12"/>
        <end position="34"/>
    </location>
</feature>
<dbReference type="InterPro" id="IPR005467">
    <property type="entry name" value="His_kinase_dom"/>
</dbReference>
<dbReference type="GO" id="GO:0000155">
    <property type="term" value="F:phosphorelay sensor kinase activity"/>
    <property type="evidence" value="ECO:0007669"/>
    <property type="project" value="InterPro"/>
</dbReference>
<dbReference type="InterPro" id="IPR003661">
    <property type="entry name" value="HisK_dim/P_dom"/>
</dbReference>
<dbReference type="OrthoDB" id="9780487at2"/>
<dbReference type="GO" id="GO:0016036">
    <property type="term" value="P:cellular response to phosphate starvation"/>
    <property type="evidence" value="ECO:0007669"/>
    <property type="project" value="TreeGrafter"/>
</dbReference>
<dbReference type="PANTHER" id="PTHR45453">
    <property type="entry name" value="PHOSPHATE REGULON SENSOR PROTEIN PHOR"/>
    <property type="match status" value="1"/>
</dbReference>
<dbReference type="CDD" id="cd00082">
    <property type="entry name" value="HisKA"/>
    <property type="match status" value="1"/>
</dbReference>
<keyword evidence="6" id="KW-0808">Transferase</keyword>
<evidence type="ECO:0000256" key="11">
    <source>
        <dbReference type="ARBA" id="ARBA00023136"/>
    </source>
</evidence>
<dbReference type="EC" id="2.7.13.3" evidence="3"/>
<keyword evidence="5" id="KW-0597">Phosphoprotein</keyword>
<dbReference type="Gene3D" id="3.30.565.10">
    <property type="entry name" value="Histidine kinase-like ATPase, C-terminal domain"/>
    <property type="match status" value="1"/>
</dbReference>
<evidence type="ECO:0000256" key="7">
    <source>
        <dbReference type="ARBA" id="ARBA00022692"/>
    </source>
</evidence>
<evidence type="ECO:0000256" key="9">
    <source>
        <dbReference type="ARBA" id="ARBA00022989"/>
    </source>
</evidence>
<evidence type="ECO:0000256" key="4">
    <source>
        <dbReference type="ARBA" id="ARBA00022475"/>
    </source>
</evidence>
<dbReference type="SMART" id="SM00387">
    <property type="entry name" value="HATPase_c"/>
    <property type="match status" value="1"/>
</dbReference>
<dbReference type="PRINTS" id="PR00344">
    <property type="entry name" value="BCTRLSENSOR"/>
</dbReference>
<keyword evidence="11 12" id="KW-0472">Membrane</keyword>
<dbReference type="RefSeq" id="WP_095406916.1">
    <property type="nucleotide sequence ID" value="NZ_NOJZ02000007.1"/>
</dbReference>
<dbReference type="PROSITE" id="PS50109">
    <property type="entry name" value="HIS_KIN"/>
    <property type="match status" value="1"/>
</dbReference>
<dbReference type="GO" id="GO:0005886">
    <property type="term" value="C:plasma membrane"/>
    <property type="evidence" value="ECO:0007669"/>
    <property type="project" value="UniProtKB-SubCell"/>
</dbReference>
<comment type="catalytic activity">
    <reaction evidence="1">
        <text>ATP + protein L-histidine = ADP + protein N-phospho-L-histidine.</text>
        <dbReference type="EC" id="2.7.13.3"/>
    </reaction>
</comment>
<dbReference type="InterPro" id="IPR004358">
    <property type="entry name" value="Sig_transdc_His_kin-like_C"/>
</dbReference>
<keyword evidence="7 12" id="KW-0812">Transmembrane</keyword>
<dbReference type="SUPFAM" id="SSF47384">
    <property type="entry name" value="Homodimeric domain of signal transducing histidine kinase"/>
    <property type="match status" value="1"/>
</dbReference>
<keyword evidence="9 12" id="KW-1133">Transmembrane helix</keyword>
<protein>
    <recommendedName>
        <fullName evidence="3">histidine kinase</fullName>
        <ecNumber evidence="3">2.7.13.3</ecNumber>
    </recommendedName>
</protein>
<evidence type="ECO:0000259" key="13">
    <source>
        <dbReference type="PROSITE" id="PS50109"/>
    </source>
</evidence>
<sequence>MKFKDFLKDQLGLLVFDLTFLFVTISIIVLSPINEPLFDIIFYITLLNLTLLLIYIFISYFRKLKFFNLLDNGLISSNLNNLSLLKNTNEENLYLSIIKNYQNQYETMANENFNKFEENTEIMSMWVHDIKMPISIIKLIIEQNQSSYCEKVLDEVDNEVMRIENAVERVLYLSRLEDFHKDFLVQEVNLEKTVREVIRKYSKYFIAKKIKLELSNLNYIVLSDKKWLLFIFDQLINNSLKYLNTQGNISIIGENSKGYISIKIKDTGCGIKTEDLNRIFNKGFTGNNGRNNSKSTGLGLYLVKELCNKLDHRISVNSIYNEFTEFTINLKQNI</sequence>
<organism evidence="14 15">
    <name type="scientific">Romboutsia maritimum</name>
    <dbReference type="NCBI Taxonomy" id="2020948"/>
    <lineage>
        <taxon>Bacteria</taxon>
        <taxon>Bacillati</taxon>
        <taxon>Bacillota</taxon>
        <taxon>Clostridia</taxon>
        <taxon>Peptostreptococcales</taxon>
        <taxon>Peptostreptococcaceae</taxon>
        <taxon>Romboutsia</taxon>
    </lineage>
</organism>
<dbReference type="Gene3D" id="1.10.287.130">
    <property type="match status" value="1"/>
</dbReference>
<evidence type="ECO:0000256" key="1">
    <source>
        <dbReference type="ARBA" id="ARBA00000085"/>
    </source>
</evidence>
<dbReference type="GO" id="GO:0004721">
    <property type="term" value="F:phosphoprotein phosphatase activity"/>
    <property type="evidence" value="ECO:0007669"/>
    <property type="project" value="TreeGrafter"/>
</dbReference>
<evidence type="ECO:0000256" key="10">
    <source>
        <dbReference type="ARBA" id="ARBA00023012"/>
    </source>
</evidence>
<feature type="transmembrane region" description="Helical" evidence="12">
    <location>
        <begin position="40"/>
        <end position="61"/>
    </location>
</feature>